<evidence type="ECO:0000313" key="4">
    <source>
        <dbReference type="Proteomes" id="UP000095558"/>
    </source>
</evidence>
<name>A0A173ZUI7_9CLOT</name>
<dbReference type="Proteomes" id="UP000095558">
    <property type="component" value="Unassembled WGS sequence"/>
</dbReference>
<dbReference type="GeneID" id="83010715"/>
<dbReference type="PANTHER" id="PTHR43736:SF1">
    <property type="entry name" value="DIHYDRONEOPTERIN TRIPHOSPHATE DIPHOSPHATASE"/>
    <property type="match status" value="1"/>
</dbReference>
<sequence length="188" mass="21558">MNWIEDIKNYKPYNEQEAKDKDLILKCINLHDDILTRENTIAHITSSGYIVNKSRTKVLMIYHNIYKSWAWTGGHADGDSDLLHVAIKEAKEETGLKNVTPVMTNILGLDVLNVNGHIKKGKYVSSHLHLSVAYLLEANEEDKLIVNEEETSGVKWLPINELDIHCNEPYIINTVYSKFNKKIKELNL</sequence>
<dbReference type="AlphaFoldDB" id="A0A173ZUI7"/>
<dbReference type="EMBL" id="CYZV01000022">
    <property type="protein sequence ID" value="CUO36286.1"/>
    <property type="molecule type" value="Genomic_DNA"/>
</dbReference>
<evidence type="ECO:0000313" key="3">
    <source>
        <dbReference type="EMBL" id="CUO36286.1"/>
    </source>
</evidence>
<dbReference type="Pfam" id="PF00293">
    <property type="entry name" value="NUDIX"/>
    <property type="match status" value="1"/>
</dbReference>
<reference evidence="3 4" key="1">
    <citation type="submission" date="2015-09" db="EMBL/GenBank/DDBJ databases">
        <authorList>
            <consortium name="Pathogen Informatics"/>
        </authorList>
    </citation>
    <scope>NUCLEOTIDE SEQUENCE [LARGE SCALE GENOMIC DNA]</scope>
    <source>
        <strain evidence="3 4">2789STDY5834855</strain>
    </source>
</reference>
<protein>
    <submittedName>
        <fullName evidence="3">Nudix domain protein</fullName>
    </submittedName>
</protein>
<organism evidence="3 4">
    <name type="scientific">Clostridium disporicum</name>
    <dbReference type="NCBI Taxonomy" id="84024"/>
    <lineage>
        <taxon>Bacteria</taxon>
        <taxon>Bacillati</taxon>
        <taxon>Bacillota</taxon>
        <taxon>Clostridia</taxon>
        <taxon>Eubacteriales</taxon>
        <taxon>Clostridiaceae</taxon>
        <taxon>Clostridium</taxon>
    </lineage>
</organism>
<dbReference type="SUPFAM" id="SSF55811">
    <property type="entry name" value="Nudix"/>
    <property type="match status" value="1"/>
</dbReference>
<dbReference type="OrthoDB" id="9787880at2"/>
<dbReference type="InterPro" id="IPR015797">
    <property type="entry name" value="NUDIX_hydrolase-like_dom_sf"/>
</dbReference>
<dbReference type="PANTHER" id="PTHR43736">
    <property type="entry name" value="ADP-RIBOSE PYROPHOSPHATASE"/>
    <property type="match status" value="1"/>
</dbReference>
<feature type="domain" description="Nudix hydrolase" evidence="2">
    <location>
        <begin position="41"/>
        <end position="179"/>
    </location>
</feature>
<dbReference type="CDD" id="cd03674">
    <property type="entry name" value="NUDIX_Hydrolase"/>
    <property type="match status" value="1"/>
</dbReference>
<proteinExistence type="inferred from homology"/>
<evidence type="ECO:0000259" key="2">
    <source>
        <dbReference type="PROSITE" id="PS51462"/>
    </source>
</evidence>
<dbReference type="Gene3D" id="3.90.79.10">
    <property type="entry name" value="Nucleoside Triphosphate Pyrophosphohydrolase"/>
    <property type="match status" value="1"/>
</dbReference>
<gene>
    <name evidence="3" type="ORF">ERS852470_02121</name>
</gene>
<evidence type="ECO:0000256" key="1">
    <source>
        <dbReference type="ARBA" id="ARBA00005582"/>
    </source>
</evidence>
<dbReference type="InterPro" id="IPR000086">
    <property type="entry name" value="NUDIX_hydrolase_dom"/>
</dbReference>
<dbReference type="RefSeq" id="WP_042394774.1">
    <property type="nucleotide sequence ID" value="NZ_CYYT01000005.1"/>
</dbReference>
<accession>A0A173ZUI7</accession>
<comment type="similarity">
    <text evidence="1">Belongs to the Nudix hydrolase family.</text>
</comment>
<dbReference type="PROSITE" id="PS51462">
    <property type="entry name" value="NUDIX"/>
    <property type="match status" value="1"/>
</dbReference>